<dbReference type="KEGG" id="pda:103697025"/>
<evidence type="ECO:0000313" key="4">
    <source>
        <dbReference type="RefSeq" id="XP_038988398.1"/>
    </source>
</evidence>
<dbReference type="Proteomes" id="UP000228380">
    <property type="component" value="Chromosome 12"/>
</dbReference>
<dbReference type="InterPro" id="IPR056404">
    <property type="entry name" value="HTH_RNase_II"/>
</dbReference>
<keyword evidence="3" id="KW-1185">Reference proteome</keyword>
<sequence>MKSPMATSAVSGCSLFRSAPPPIVLLSLRIFHSRPSTLCGSLPRFLQDFGWMASSSDMMAGAGAVAPTASSTPSWRSWQKSRQRANSCVYQNGTMSSIRPQQVTYIVPGIEDFDHTNIAEFIQKARHLLDPSILECGWVELLEKKKSVTAKVEELLHRKFVKEASVKELEEFVQLLMSATAMPPRSKPSKSSWTIEEKVKWRIEAHEAYAIDAYRNEEQKKTSGNILNAMGLLTTSSAPVILLLDIGYFPLDLLKFNIHTEHSDEVLSAAESLLMLSSDPDEERSYILETLCN</sequence>
<gene>
    <name evidence="4" type="primary">LOC103697025</name>
</gene>
<reference evidence="4" key="2">
    <citation type="submission" date="2025-08" db="UniProtKB">
        <authorList>
            <consortium name="RefSeq"/>
        </authorList>
    </citation>
    <scope>IDENTIFICATION</scope>
    <source>
        <tissue evidence="4">Young leaves</tissue>
    </source>
</reference>
<dbReference type="GeneID" id="103697025"/>
<organism evidence="3 4">
    <name type="scientific">Phoenix dactylifera</name>
    <name type="common">Date palm</name>
    <dbReference type="NCBI Taxonomy" id="42345"/>
    <lineage>
        <taxon>Eukaryota</taxon>
        <taxon>Viridiplantae</taxon>
        <taxon>Streptophyta</taxon>
        <taxon>Embryophyta</taxon>
        <taxon>Tracheophyta</taxon>
        <taxon>Spermatophyta</taxon>
        <taxon>Magnoliopsida</taxon>
        <taxon>Liliopsida</taxon>
        <taxon>Arecaceae</taxon>
        <taxon>Coryphoideae</taxon>
        <taxon>Phoeniceae</taxon>
        <taxon>Phoenix</taxon>
    </lineage>
</organism>
<dbReference type="RefSeq" id="XP_038988398.1">
    <property type="nucleotide sequence ID" value="XM_039132470.1"/>
</dbReference>
<feature type="domain" description="Ribonuclease II-like barrel" evidence="2">
    <location>
        <begin position="89"/>
        <end position="118"/>
    </location>
</feature>
<accession>A0A8B9AX63</accession>
<feature type="domain" description="Ribonuclease II-like double HTH" evidence="1">
    <location>
        <begin position="152"/>
        <end position="251"/>
    </location>
</feature>
<dbReference type="OrthoDB" id="1733119at2759"/>
<dbReference type="Pfam" id="PF23161">
    <property type="entry name" value="HTH_RNase_II"/>
    <property type="match status" value="1"/>
</dbReference>
<dbReference type="AlphaFoldDB" id="A0A8B9AX63"/>
<evidence type="ECO:0000313" key="3">
    <source>
        <dbReference type="Proteomes" id="UP000228380"/>
    </source>
</evidence>
<dbReference type="InterPro" id="IPR056403">
    <property type="entry name" value="RNase_II_barrel"/>
</dbReference>
<evidence type="ECO:0000259" key="1">
    <source>
        <dbReference type="Pfam" id="PF23161"/>
    </source>
</evidence>
<name>A0A8B9AX63_PHODC</name>
<evidence type="ECO:0000259" key="2">
    <source>
        <dbReference type="Pfam" id="PF23163"/>
    </source>
</evidence>
<protein>
    <submittedName>
        <fullName evidence="4">Ribonuclease II, chloroplastic/mitochondrial-like</fullName>
    </submittedName>
</protein>
<reference evidence="3" key="1">
    <citation type="journal article" date="2019" name="Nat. Commun.">
        <title>Genome-wide association mapping of date palm fruit traits.</title>
        <authorList>
            <person name="Hazzouri K.M."/>
            <person name="Gros-Balthazard M."/>
            <person name="Flowers J.M."/>
            <person name="Copetti D."/>
            <person name="Lemansour A."/>
            <person name="Lebrun M."/>
            <person name="Masmoudi K."/>
            <person name="Ferrand S."/>
            <person name="Dhar M.I."/>
            <person name="Fresquez Z.A."/>
            <person name="Rosas U."/>
            <person name="Zhang J."/>
            <person name="Talag J."/>
            <person name="Lee S."/>
            <person name="Kudrna D."/>
            <person name="Powell R.F."/>
            <person name="Leitch I.J."/>
            <person name="Krueger R.R."/>
            <person name="Wing R.A."/>
            <person name="Amiri K.M.A."/>
            <person name="Purugganan M.D."/>
        </authorList>
    </citation>
    <scope>NUCLEOTIDE SEQUENCE [LARGE SCALE GENOMIC DNA]</scope>
    <source>
        <strain evidence="3">cv. Khalas</strain>
    </source>
</reference>
<proteinExistence type="predicted"/>
<dbReference type="Pfam" id="PF23163">
    <property type="entry name" value="CSD_RNase_II"/>
    <property type="match status" value="1"/>
</dbReference>